<keyword evidence="6" id="KW-1133">Transmembrane helix</keyword>
<comment type="caution">
    <text evidence="11">The sequence shown here is derived from an EMBL/GenBank/DDBJ whole genome shotgun (WGS) entry which is preliminary data.</text>
</comment>
<dbReference type="SUPFAM" id="SSF103506">
    <property type="entry name" value="Mitochondrial carrier"/>
    <property type="match status" value="1"/>
</dbReference>
<keyword evidence="7" id="KW-0496">Mitochondrion</keyword>
<dbReference type="PROSITE" id="PS50920">
    <property type="entry name" value="SOLCAR"/>
    <property type="match status" value="3"/>
</dbReference>
<dbReference type="InterPro" id="IPR018108">
    <property type="entry name" value="MCP_transmembrane"/>
</dbReference>
<dbReference type="GeneID" id="64631066"/>
<comment type="similarity">
    <text evidence="2 10">Belongs to the mitochondrial carrier (TC 2.A.29) family.</text>
</comment>
<dbReference type="Pfam" id="PF00153">
    <property type="entry name" value="Mito_carr"/>
    <property type="match status" value="3"/>
</dbReference>
<evidence type="ECO:0000256" key="7">
    <source>
        <dbReference type="ARBA" id="ARBA00023128"/>
    </source>
</evidence>
<dbReference type="GO" id="GO:0031966">
    <property type="term" value="C:mitochondrial membrane"/>
    <property type="evidence" value="ECO:0007669"/>
    <property type="project" value="UniProtKB-SubCell"/>
</dbReference>
<dbReference type="EMBL" id="JABBWG010000053">
    <property type="protein sequence ID" value="KAG1805488.1"/>
    <property type="molecule type" value="Genomic_DNA"/>
</dbReference>
<evidence type="ECO:0000313" key="11">
    <source>
        <dbReference type="EMBL" id="KAG1805488.1"/>
    </source>
</evidence>
<dbReference type="PANTHER" id="PTHR45618">
    <property type="entry name" value="MITOCHONDRIAL DICARBOXYLATE CARRIER-RELATED"/>
    <property type="match status" value="1"/>
</dbReference>
<gene>
    <name evidence="11" type="ORF">BJ212DRAFT_1392113</name>
</gene>
<sequence length="279" mass="30241">MSVQACSTPSPPLVVSKPKEAALPLLPSVRLQASGDKGMIDSIKKTVRTAGARGLFDGITGTWMRQMSYSLCRFWAYDESKKLLGATPQSPAWVLATAGVMAGSIAGVVGNPAVRLQGDFAKPPEKRFNYKHCFDALFRMVREEGPSSLARGVGPNVFRSILMNSSQLASYDFFKAELLKTKYFDDNIACHFTASFAAGTVATTICSPADVLKSRIMNASGPGSSSTLGVIRSSLATEGPMFMFKGWLPAWSRLQPTTILIFLTLEQLKNLVDWKRGSL</sequence>
<dbReference type="InterPro" id="IPR002067">
    <property type="entry name" value="MCP"/>
</dbReference>
<evidence type="ECO:0000256" key="9">
    <source>
        <dbReference type="PROSITE-ProRule" id="PRU00282"/>
    </source>
</evidence>
<evidence type="ECO:0000313" key="12">
    <source>
        <dbReference type="Proteomes" id="UP000807769"/>
    </source>
</evidence>
<keyword evidence="8 9" id="KW-0472">Membrane</keyword>
<dbReference type="InterPro" id="IPR050391">
    <property type="entry name" value="Mito_Metabolite_Transporter"/>
</dbReference>
<feature type="repeat" description="Solcar" evidence="9">
    <location>
        <begin position="1"/>
        <end position="83"/>
    </location>
</feature>
<keyword evidence="5" id="KW-0677">Repeat</keyword>
<dbReference type="Proteomes" id="UP000807769">
    <property type="component" value="Unassembled WGS sequence"/>
</dbReference>
<dbReference type="AlphaFoldDB" id="A0A9P7DXK9"/>
<name>A0A9P7DXK9_9AGAM</name>
<evidence type="ECO:0000256" key="5">
    <source>
        <dbReference type="ARBA" id="ARBA00022737"/>
    </source>
</evidence>
<dbReference type="GO" id="GO:0055085">
    <property type="term" value="P:transmembrane transport"/>
    <property type="evidence" value="ECO:0007669"/>
    <property type="project" value="InterPro"/>
</dbReference>
<organism evidence="11 12">
    <name type="scientific">Suillus subaureus</name>
    <dbReference type="NCBI Taxonomy" id="48587"/>
    <lineage>
        <taxon>Eukaryota</taxon>
        <taxon>Fungi</taxon>
        <taxon>Dikarya</taxon>
        <taxon>Basidiomycota</taxon>
        <taxon>Agaricomycotina</taxon>
        <taxon>Agaricomycetes</taxon>
        <taxon>Agaricomycetidae</taxon>
        <taxon>Boletales</taxon>
        <taxon>Suillineae</taxon>
        <taxon>Suillaceae</taxon>
        <taxon>Suillus</taxon>
    </lineage>
</organism>
<keyword evidence="12" id="KW-1185">Reference proteome</keyword>
<evidence type="ECO:0000256" key="8">
    <source>
        <dbReference type="ARBA" id="ARBA00023136"/>
    </source>
</evidence>
<dbReference type="Gene3D" id="1.50.40.10">
    <property type="entry name" value="Mitochondrial carrier domain"/>
    <property type="match status" value="1"/>
</dbReference>
<evidence type="ECO:0000256" key="2">
    <source>
        <dbReference type="ARBA" id="ARBA00006375"/>
    </source>
</evidence>
<protein>
    <submittedName>
        <fullName evidence="11">Mitochondrial carrier</fullName>
    </submittedName>
</protein>
<keyword evidence="3 10" id="KW-0813">Transport</keyword>
<proteinExistence type="inferred from homology"/>
<evidence type="ECO:0000256" key="10">
    <source>
        <dbReference type="RuleBase" id="RU000488"/>
    </source>
</evidence>
<dbReference type="PRINTS" id="PR00784">
    <property type="entry name" value="MTUNCOUPLING"/>
</dbReference>
<feature type="repeat" description="Solcar" evidence="9">
    <location>
        <begin position="186"/>
        <end position="271"/>
    </location>
</feature>
<evidence type="ECO:0000256" key="3">
    <source>
        <dbReference type="ARBA" id="ARBA00022448"/>
    </source>
</evidence>
<feature type="repeat" description="Solcar" evidence="9">
    <location>
        <begin position="90"/>
        <end position="177"/>
    </location>
</feature>
<keyword evidence="4 9" id="KW-0812">Transmembrane</keyword>
<dbReference type="RefSeq" id="XP_041187271.1">
    <property type="nucleotide sequence ID" value="XM_041337050.1"/>
</dbReference>
<evidence type="ECO:0000256" key="4">
    <source>
        <dbReference type="ARBA" id="ARBA00022692"/>
    </source>
</evidence>
<accession>A0A9P7DXK9</accession>
<dbReference type="InterPro" id="IPR023395">
    <property type="entry name" value="MCP_dom_sf"/>
</dbReference>
<dbReference type="OrthoDB" id="448427at2759"/>
<comment type="subcellular location">
    <subcellularLocation>
        <location evidence="1">Mitochondrion membrane</location>
        <topology evidence="1">Multi-pass membrane protein</topology>
    </subcellularLocation>
</comment>
<reference evidence="11" key="1">
    <citation type="journal article" date="2020" name="New Phytol.">
        <title>Comparative genomics reveals dynamic genome evolution in host specialist ectomycorrhizal fungi.</title>
        <authorList>
            <person name="Lofgren L.A."/>
            <person name="Nguyen N.H."/>
            <person name="Vilgalys R."/>
            <person name="Ruytinx J."/>
            <person name="Liao H.L."/>
            <person name="Branco S."/>
            <person name="Kuo A."/>
            <person name="LaButti K."/>
            <person name="Lipzen A."/>
            <person name="Andreopoulos W."/>
            <person name="Pangilinan J."/>
            <person name="Riley R."/>
            <person name="Hundley H."/>
            <person name="Na H."/>
            <person name="Barry K."/>
            <person name="Grigoriev I.V."/>
            <person name="Stajich J.E."/>
            <person name="Kennedy P.G."/>
        </authorList>
    </citation>
    <scope>NUCLEOTIDE SEQUENCE</scope>
    <source>
        <strain evidence="11">MN1</strain>
    </source>
</reference>
<evidence type="ECO:0000256" key="6">
    <source>
        <dbReference type="ARBA" id="ARBA00022989"/>
    </source>
</evidence>
<evidence type="ECO:0000256" key="1">
    <source>
        <dbReference type="ARBA" id="ARBA00004225"/>
    </source>
</evidence>